<protein>
    <submittedName>
        <fullName evidence="4">Ankyrin repeat protein</fullName>
    </submittedName>
</protein>
<reference evidence="4" key="1">
    <citation type="submission" date="2023-01" db="EMBL/GenBank/DDBJ databases">
        <title>Colletotrichum chrysophilum M932 genome sequence.</title>
        <authorList>
            <person name="Baroncelli R."/>
        </authorList>
    </citation>
    <scope>NUCLEOTIDE SEQUENCE</scope>
    <source>
        <strain evidence="4">M932</strain>
    </source>
</reference>
<dbReference type="AlphaFoldDB" id="A0AAD8ZY39"/>
<gene>
    <name evidence="4" type="ORF">CCHR01_19538</name>
</gene>
<dbReference type="PROSITE" id="PS50088">
    <property type="entry name" value="ANK_REPEAT"/>
    <property type="match status" value="5"/>
</dbReference>
<feature type="repeat" description="ANK" evidence="3">
    <location>
        <begin position="159"/>
        <end position="191"/>
    </location>
</feature>
<keyword evidence="5" id="KW-1185">Reference proteome</keyword>
<feature type="repeat" description="ANK" evidence="3">
    <location>
        <begin position="288"/>
        <end position="320"/>
    </location>
</feature>
<evidence type="ECO:0000313" key="5">
    <source>
        <dbReference type="Proteomes" id="UP001243330"/>
    </source>
</evidence>
<organism evidence="4 5">
    <name type="scientific">Colletotrichum chrysophilum</name>
    <dbReference type="NCBI Taxonomy" id="1836956"/>
    <lineage>
        <taxon>Eukaryota</taxon>
        <taxon>Fungi</taxon>
        <taxon>Dikarya</taxon>
        <taxon>Ascomycota</taxon>
        <taxon>Pezizomycotina</taxon>
        <taxon>Sordariomycetes</taxon>
        <taxon>Hypocreomycetidae</taxon>
        <taxon>Glomerellales</taxon>
        <taxon>Glomerellaceae</taxon>
        <taxon>Colletotrichum</taxon>
        <taxon>Colletotrichum gloeosporioides species complex</taxon>
    </lineage>
</organism>
<name>A0AAD8ZY39_9PEZI</name>
<evidence type="ECO:0000256" key="3">
    <source>
        <dbReference type="PROSITE-ProRule" id="PRU00023"/>
    </source>
</evidence>
<dbReference type="PROSITE" id="PS50297">
    <property type="entry name" value="ANK_REP_REGION"/>
    <property type="match status" value="5"/>
</dbReference>
<evidence type="ECO:0000313" key="4">
    <source>
        <dbReference type="EMBL" id="KAK1837836.1"/>
    </source>
</evidence>
<dbReference type="Gene3D" id="1.25.40.20">
    <property type="entry name" value="Ankyrin repeat-containing domain"/>
    <property type="match status" value="4"/>
</dbReference>
<dbReference type="EMBL" id="JAQOWY010000990">
    <property type="protein sequence ID" value="KAK1837836.1"/>
    <property type="molecule type" value="Genomic_DNA"/>
</dbReference>
<dbReference type="Proteomes" id="UP001243330">
    <property type="component" value="Unassembled WGS sequence"/>
</dbReference>
<dbReference type="Pfam" id="PF00023">
    <property type="entry name" value="Ank"/>
    <property type="match status" value="1"/>
</dbReference>
<dbReference type="PANTHER" id="PTHR24198">
    <property type="entry name" value="ANKYRIN REPEAT AND PROTEIN KINASE DOMAIN-CONTAINING PROTEIN"/>
    <property type="match status" value="1"/>
</dbReference>
<dbReference type="Pfam" id="PF12796">
    <property type="entry name" value="Ank_2"/>
    <property type="match status" value="2"/>
</dbReference>
<evidence type="ECO:0000256" key="2">
    <source>
        <dbReference type="ARBA" id="ARBA00023043"/>
    </source>
</evidence>
<feature type="repeat" description="ANK" evidence="3">
    <location>
        <begin position="192"/>
        <end position="224"/>
    </location>
</feature>
<dbReference type="PRINTS" id="PR01415">
    <property type="entry name" value="ANKYRIN"/>
</dbReference>
<feature type="repeat" description="ANK" evidence="3">
    <location>
        <begin position="126"/>
        <end position="158"/>
    </location>
</feature>
<accession>A0AAD8ZY39</accession>
<dbReference type="SMART" id="SM00248">
    <property type="entry name" value="ANK"/>
    <property type="match status" value="8"/>
</dbReference>
<dbReference type="PANTHER" id="PTHR24198:SF165">
    <property type="entry name" value="ANKYRIN REPEAT-CONTAINING PROTEIN-RELATED"/>
    <property type="match status" value="1"/>
</dbReference>
<sequence length="395" mass="40686">MSDLNCQFHAIILFDSASNYTNRLLSPSISFLHSFIMSDDPGASCASCGAANPAATPVFPNDPLHQAAFGDDIESLQGLISAGADLSAVVTARGWTALHLAVQSGGEGTVTALLQAGANPSAATSDGVTPLHNAAAGGRVAATKLLLNAGANVNARNIDNETPLHVVALFGNMQIAKLLVESGADVSAKDCYGNTPLHIAASHEVLDIIQVLLDAGADMNAVNNNGNPVLHHALSDSLTATRFLIRAGADTSLRGQFGTTLLHLPRNSEGLFDVIIECGGDLEAVNDDGATPLHETAAYGTAQHLQRLLTAGANVSSTTKKGETALHLTAGDPDAPYLGDDGESEAKARLLVAAGVGLNARTISGETALDRALTCNRDGVAGFIRETMSQEREGN</sequence>
<keyword evidence="2 3" id="KW-0040">ANK repeat</keyword>
<keyword evidence="1" id="KW-0677">Repeat</keyword>
<comment type="caution">
    <text evidence="4">The sequence shown here is derived from an EMBL/GenBank/DDBJ whole genome shotgun (WGS) entry which is preliminary data.</text>
</comment>
<evidence type="ECO:0000256" key="1">
    <source>
        <dbReference type="ARBA" id="ARBA00022737"/>
    </source>
</evidence>
<dbReference type="SUPFAM" id="SSF48403">
    <property type="entry name" value="Ankyrin repeat"/>
    <property type="match status" value="1"/>
</dbReference>
<dbReference type="InterPro" id="IPR002110">
    <property type="entry name" value="Ankyrin_rpt"/>
</dbReference>
<proteinExistence type="predicted"/>
<feature type="repeat" description="ANK" evidence="3">
    <location>
        <begin position="93"/>
        <end position="125"/>
    </location>
</feature>
<dbReference type="InterPro" id="IPR036770">
    <property type="entry name" value="Ankyrin_rpt-contain_sf"/>
</dbReference>